<feature type="transmembrane region" description="Helical" evidence="1">
    <location>
        <begin position="34"/>
        <end position="67"/>
    </location>
</feature>
<evidence type="ECO:0000313" key="3">
    <source>
        <dbReference type="Proteomes" id="UP001623592"/>
    </source>
</evidence>
<keyword evidence="3" id="KW-1185">Reference proteome</keyword>
<reference evidence="2 3" key="1">
    <citation type="submission" date="2024-11" db="EMBL/GenBank/DDBJ databases">
        <authorList>
            <person name="Heng Y.C."/>
            <person name="Lim A.C.H."/>
            <person name="Lee J.K.Y."/>
            <person name="Kittelmann S."/>
        </authorList>
    </citation>
    <scope>NUCLEOTIDE SEQUENCE [LARGE SCALE GENOMIC DNA]</scope>
    <source>
        <strain evidence="2 3">WILCCON 0114</strain>
    </source>
</reference>
<protein>
    <recommendedName>
        <fullName evidence="4">YcxB-like protein domain-containing protein</fullName>
    </recommendedName>
</protein>
<evidence type="ECO:0008006" key="4">
    <source>
        <dbReference type="Google" id="ProtNLM"/>
    </source>
</evidence>
<dbReference type="EMBL" id="JBJIAA010000018">
    <property type="protein sequence ID" value="MFL0252498.1"/>
    <property type="molecule type" value="Genomic_DNA"/>
</dbReference>
<name>A0ABW8TIV1_9CLOT</name>
<organism evidence="2 3">
    <name type="scientific">Clostridium neuense</name>
    <dbReference type="NCBI Taxonomy" id="1728934"/>
    <lineage>
        <taxon>Bacteria</taxon>
        <taxon>Bacillati</taxon>
        <taxon>Bacillota</taxon>
        <taxon>Clostridia</taxon>
        <taxon>Eubacteriales</taxon>
        <taxon>Clostridiaceae</taxon>
        <taxon>Clostridium</taxon>
    </lineage>
</organism>
<proteinExistence type="predicted"/>
<accession>A0ABW8TIV1</accession>
<keyword evidence="1" id="KW-0472">Membrane</keyword>
<keyword evidence="1" id="KW-1133">Transmembrane helix</keyword>
<gene>
    <name evidence="2" type="ORF">ACJDT4_18970</name>
</gene>
<evidence type="ECO:0000313" key="2">
    <source>
        <dbReference type="EMBL" id="MFL0252498.1"/>
    </source>
</evidence>
<comment type="caution">
    <text evidence="2">The sequence shown here is derived from an EMBL/GenBank/DDBJ whole genome shotgun (WGS) entry which is preliminary data.</text>
</comment>
<dbReference type="RefSeq" id="WP_406789155.1">
    <property type="nucleotide sequence ID" value="NZ_JBJIAA010000018.1"/>
</dbReference>
<evidence type="ECO:0000256" key="1">
    <source>
        <dbReference type="SAM" id="Phobius"/>
    </source>
</evidence>
<sequence>MEINYTISKEELVNFHIKHVTETKNYKDATIGNTIFMILLIFLVFMLSKSSFYTISTSIMCFVFLLFRKKYMLIRIRQKLDKIFSFEKYNNYFEPTKLIIDEYGLNLSTNLSQKTYKWNSLKDLYLIDSYIFIRTTTHDDILIPIESFTLPENKDFFINSIIDNTNLRLRNQYPMDFKYQ</sequence>
<dbReference type="Proteomes" id="UP001623592">
    <property type="component" value="Unassembled WGS sequence"/>
</dbReference>
<keyword evidence="1" id="KW-0812">Transmembrane</keyword>